<dbReference type="Proteomes" id="UP001241056">
    <property type="component" value="Unassembled WGS sequence"/>
</dbReference>
<dbReference type="PRINTS" id="PR00139">
    <property type="entry name" value="ASNGLNASE"/>
</dbReference>
<name>A0ABT7SM58_9GAMM</name>
<dbReference type="GO" id="GO:0004067">
    <property type="term" value="F:asparaginase activity"/>
    <property type="evidence" value="ECO:0007669"/>
    <property type="project" value="UniProtKB-EC"/>
</dbReference>
<reference evidence="2 3" key="1">
    <citation type="submission" date="2023-06" db="EMBL/GenBank/DDBJ databases">
        <title>Thiopseudomonas sp. CY1220 draft genome sequence.</title>
        <authorList>
            <person name="Zhao G."/>
            <person name="An M."/>
        </authorList>
    </citation>
    <scope>NUCLEOTIDE SEQUENCE [LARGE SCALE GENOMIC DNA]</scope>
    <source>
        <strain evidence="2 3">CY1220</strain>
    </source>
</reference>
<keyword evidence="3" id="KW-1185">Reference proteome</keyword>
<comment type="caution">
    <text evidence="2">The sequence shown here is derived from an EMBL/GenBank/DDBJ whole genome shotgun (WGS) entry which is preliminary data.</text>
</comment>
<dbReference type="PIRSF" id="PIRSF001220">
    <property type="entry name" value="L-ASNase_gatD"/>
    <property type="match status" value="1"/>
</dbReference>
<accession>A0ABT7SM58</accession>
<dbReference type="Pfam" id="PF00710">
    <property type="entry name" value="Asparaginase"/>
    <property type="match status" value="1"/>
</dbReference>
<dbReference type="InterPro" id="IPR027474">
    <property type="entry name" value="L-asparaginase_N"/>
</dbReference>
<organism evidence="2 3">
    <name type="scientific">Thiopseudomonas acetoxidans</name>
    <dbReference type="NCBI Taxonomy" id="3041622"/>
    <lineage>
        <taxon>Bacteria</taxon>
        <taxon>Pseudomonadati</taxon>
        <taxon>Pseudomonadota</taxon>
        <taxon>Gammaproteobacteria</taxon>
        <taxon>Pseudomonadales</taxon>
        <taxon>Pseudomonadaceae</taxon>
        <taxon>Thiopseudomonas</taxon>
    </lineage>
</organism>
<protein>
    <submittedName>
        <fullName evidence="2">Asparaginase domain-containing protein</fullName>
        <ecNumber evidence="2">3.5.1.1</ecNumber>
    </submittedName>
</protein>
<dbReference type="InterPro" id="IPR037152">
    <property type="entry name" value="L-asparaginase_N_sf"/>
</dbReference>
<sequence>MSIKIITTGGTFDKVYSDALSEFSIGEPMVEPLLQEAGVHCAYRIDSLLKKDSLDFTDADRQLLATAITQCPEQKVLVIHGTDTMTLSAQQLRNPGDKTVVFTGAMQPARMRNTDAPFNLGFALGVLQCLPAGVYIAMHGQVFTAEHVQKNRQQGRFEPI</sequence>
<dbReference type="SUPFAM" id="SSF53774">
    <property type="entry name" value="Glutaminase/Asparaginase"/>
    <property type="match status" value="1"/>
</dbReference>
<dbReference type="InterPro" id="IPR036152">
    <property type="entry name" value="Asp/glu_Ase-like_sf"/>
</dbReference>
<dbReference type="InterPro" id="IPR006034">
    <property type="entry name" value="Asparaginase/glutaminase-like"/>
</dbReference>
<evidence type="ECO:0000313" key="3">
    <source>
        <dbReference type="Proteomes" id="UP001241056"/>
    </source>
</evidence>
<keyword evidence="2" id="KW-0378">Hydrolase</keyword>
<dbReference type="PIRSF" id="PIRSF500176">
    <property type="entry name" value="L_ASNase"/>
    <property type="match status" value="1"/>
</dbReference>
<dbReference type="EC" id="3.5.1.1" evidence="2"/>
<dbReference type="Gene3D" id="3.40.50.1170">
    <property type="entry name" value="L-asparaginase, N-terminal domain"/>
    <property type="match status" value="1"/>
</dbReference>
<dbReference type="EMBL" id="JAUCDY010000002">
    <property type="protein sequence ID" value="MDM7857276.1"/>
    <property type="molecule type" value="Genomic_DNA"/>
</dbReference>
<dbReference type="RefSeq" id="WP_289409921.1">
    <property type="nucleotide sequence ID" value="NZ_JAUCDY010000002.1"/>
</dbReference>
<evidence type="ECO:0000313" key="2">
    <source>
        <dbReference type="EMBL" id="MDM7857276.1"/>
    </source>
</evidence>
<evidence type="ECO:0000259" key="1">
    <source>
        <dbReference type="Pfam" id="PF00710"/>
    </source>
</evidence>
<feature type="domain" description="L-asparaginase N-terminal" evidence="1">
    <location>
        <begin position="3"/>
        <end position="154"/>
    </location>
</feature>
<gene>
    <name evidence="2" type="ORF">QEZ41_03130</name>
</gene>
<proteinExistence type="predicted"/>